<dbReference type="Proteomes" id="UP000239236">
    <property type="component" value="Unassembled WGS sequence"/>
</dbReference>
<sequence>MKYMAYVEKIDELIEEEVTININGVVFTGFSIVCSYKIEEGKRYPVILDITVFDNIEINEGIDGVKSLKRIDNSFKYRISGMLNRGFIDAGIIIIDEDEIFPERSKYFNKYVEIEVDRINIEFLKED</sequence>
<dbReference type="InterPro" id="IPR016767">
    <property type="entry name" value="UCP019853"/>
</dbReference>
<evidence type="ECO:0000313" key="1">
    <source>
        <dbReference type="EMBL" id="PRT42637.1"/>
    </source>
</evidence>
<dbReference type="RefSeq" id="WP_106101307.1">
    <property type="nucleotide sequence ID" value="NZ_PVRR01000001.1"/>
</dbReference>
<reference evidence="1 2" key="1">
    <citation type="submission" date="2018-03" db="EMBL/GenBank/DDBJ databases">
        <title>Genotypic and phenotypic analysis of antagonistic Bacillus spp. isolated from rhizosphere soil of plants in Tibet.</title>
        <authorList>
            <person name="Borriss R."/>
            <person name="Lasch P."/>
            <person name="Wu L."/>
            <person name="Wu H."/>
            <person name="Gao X."/>
        </authorList>
    </citation>
    <scope>NUCLEOTIDE SEQUENCE [LARGE SCALE GENOMIC DNA]</scope>
    <source>
        <strain evidence="1 2">NMSW16</strain>
    </source>
</reference>
<dbReference type="EMBL" id="PVRR01000001">
    <property type="protein sequence ID" value="PRT42637.1"/>
    <property type="molecule type" value="Genomic_DNA"/>
</dbReference>
<accession>A0ABX5E088</accession>
<evidence type="ECO:0000313" key="2">
    <source>
        <dbReference type="Proteomes" id="UP000239236"/>
    </source>
</evidence>
<organism evidence="1 2">
    <name type="scientific">Bacillus wiedmannii</name>
    <dbReference type="NCBI Taxonomy" id="1890302"/>
    <lineage>
        <taxon>Bacteria</taxon>
        <taxon>Bacillati</taxon>
        <taxon>Bacillota</taxon>
        <taxon>Bacilli</taxon>
        <taxon>Bacillales</taxon>
        <taxon>Bacillaceae</taxon>
        <taxon>Bacillus</taxon>
        <taxon>Bacillus cereus group</taxon>
    </lineage>
</organism>
<evidence type="ECO:0008006" key="3">
    <source>
        <dbReference type="Google" id="ProtNLM"/>
    </source>
</evidence>
<protein>
    <recommendedName>
        <fullName evidence="3">DUF3168 domain-containing protein</fullName>
    </recommendedName>
</protein>
<comment type="caution">
    <text evidence="1">The sequence shown here is derived from an EMBL/GenBank/DDBJ whole genome shotgun (WGS) entry which is preliminary data.</text>
</comment>
<keyword evidence="2" id="KW-1185">Reference proteome</keyword>
<proteinExistence type="predicted"/>
<dbReference type="PIRSF" id="PIRSF019853">
    <property type="entry name" value="UCP019853"/>
    <property type="match status" value="1"/>
</dbReference>
<name>A0ABX5E088_9BACI</name>
<gene>
    <name evidence="1" type="ORF">C6357_01320</name>
</gene>